<feature type="domain" description="Glycosyltransferase 2-like" evidence="2">
    <location>
        <begin position="978"/>
        <end position="1140"/>
    </location>
</feature>
<reference evidence="5" key="1">
    <citation type="journal article" date="2020" name="MBio">
        <title>Horizontal gene transfer to a defensive symbiont with a reduced genome amongst a multipartite beetle microbiome.</title>
        <authorList>
            <person name="Waterworth S.C."/>
            <person name="Florez L.V."/>
            <person name="Rees E.R."/>
            <person name="Hertweck C."/>
            <person name="Kaltenpoth M."/>
            <person name="Kwan J.C."/>
        </authorList>
    </citation>
    <scope>NUCLEOTIDE SEQUENCE [LARGE SCALE GENOMIC DNA]</scope>
</reference>
<dbReference type="Pfam" id="PF04230">
    <property type="entry name" value="PS_pyruv_trans"/>
    <property type="match status" value="1"/>
</dbReference>
<evidence type="ECO:0000256" key="1">
    <source>
        <dbReference type="SAM" id="Coils"/>
    </source>
</evidence>
<name>A0A833PRE3_BURL3</name>
<dbReference type="RefSeq" id="WP_278648497.1">
    <property type="nucleotide sequence ID" value="NZ_WNDV01000014.1"/>
</dbReference>
<dbReference type="GO" id="GO:0016740">
    <property type="term" value="F:transferase activity"/>
    <property type="evidence" value="ECO:0007669"/>
    <property type="project" value="UniProtKB-KW"/>
</dbReference>
<evidence type="ECO:0000259" key="2">
    <source>
        <dbReference type="Pfam" id="PF00535"/>
    </source>
</evidence>
<protein>
    <submittedName>
        <fullName evidence="4">Putative glycosyltransferase EpsH</fullName>
    </submittedName>
</protein>
<dbReference type="Gene3D" id="3.40.50.2000">
    <property type="entry name" value="Glycogen Phosphorylase B"/>
    <property type="match status" value="1"/>
</dbReference>
<evidence type="ECO:0000313" key="5">
    <source>
        <dbReference type="Proteomes" id="UP000467522"/>
    </source>
</evidence>
<sequence length="1225" mass="134668">MMTENDTVQARSIKVVAVGYYGAPNVGDELLLGLLARQVRERGGELVALSINPEYTTHAHGIAAVDYFNLGAVGRALSDADLLVFGGGGIFQDHHPFNVEALYDPTQNDIAGYARIFYMARQFGVRTVIWGHGVGPLVNPASRDITRDVFTHADHVSLRDTDSEALLHDIGVRRDIPVGADPGWAFVSRPPAEVDISGKLAPLGAKKKLAVIARSWEFNRNWEEKLVSALNEALDDSWSIVWLGFQWSVGDHERLTDRSFLEHLKLAVSPHIESVIIDGITPDEAFAVIGECDAAFSMRLHGSILALGKSIPVAALEYDVKMARAHDMAGLPASLRLQLNDGAADFTAAVRRLTHPDGAPWIIAQEKLDALNASACVHSTVLDHAFAAVRSASGGAPRRWSSQQLDWMSTWLEQLVWQKNGAARMSEKALDLLRYRDSQLAEKVTRVGQLETELGKTVDLLHFRDAQLAQQEEQVAELRNRLELANHKLVAAEAFVKHASQVHAAQTTTLKDSAQKVAEEQADKISSLKATIRQFEQGHAESEALTQPNVAAAAIHSTSGSPMLFRRYMSAPLTYMSRAAYILRNGGVRALVSAARRHYRYQQAQQQIQQAAIEVASGTPTAEDQRLLFRAAAKLQREEIIVIAAHAYDWAGSGHRYAQLTTTALAAGHRIVYLVAPSDTGSTPAPLTPRIPGLIHEYIDPTKIEDIFGQVSESAKLIIGVPDSRVTPFFEFARNRGLETILDVAQDWSHDGQAMRILESIAVDADRCTVGMPALADTIPQRAREKIELLPGAAVHTVFDVYKQYNRPGDMPSKRRSVALFYSVDGLDSVDYPWLKETAERNVNITFCVIADGQLTPGLPDNVVMLGMRHTSEVPAYIAHADFMFFPLGARSLHSADSTAGIYAALLQRKPVVCSMELGVTATPLLHVRTDLASFAAQCGALAAAEPVTQNDDIFVAGNSWLGRIEQLCPPQPRHDVSVVILIHNNAGIIARCLQTLLQHAAPYIAEVIVVDNASSDGGAELVEREFPNIRLVRNPENGCSSGRNLGVQHSTGKYIVFFDSDQWFVGASGFEEALHVLENDASVGVIGWNAGWFDATRTDLGGMIADYCPNRAMNAAAIRDGYRADIGFLGTSGFFMRRRTFDATQGFDTFYDPTCFEDTDLCFQVKALGMKVTYRDLSGIRHQPHQTTGADSGSDAYRKLFLRNANYFKEKWRDYPHFYLDYID</sequence>
<dbReference type="Gene3D" id="3.90.550.10">
    <property type="entry name" value="Spore Coat Polysaccharide Biosynthesis Protein SpsA, Chain A"/>
    <property type="match status" value="1"/>
</dbReference>
<dbReference type="InterPro" id="IPR001173">
    <property type="entry name" value="Glyco_trans_2-like"/>
</dbReference>
<keyword evidence="4" id="KW-0808">Transferase</keyword>
<dbReference type="Proteomes" id="UP000467522">
    <property type="component" value="Unassembled WGS sequence"/>
</dbReference>
<gene>
    <name evidence="4" type="primary">epsH</name>
    <name evidence="4" type="ORF">GAK33_04416</name>
</gene>
<dbReference type="Pfam" id="PF00535">
    <property type="entry name" value="Glycos_transf_2"/>
    <property type="match status" value="1"/>
</dbReference>
<feature type="domain" description="Polysaccharide pyruvyl transferase" evidence="3">
    <location>
        <begin position="25"/>
        <end position="319"/>
    </location>
</feature>
<evidence type="ECO:0000313" key="4">
    <source>
        <dbReference type="EMBL" id="KAF1035975.1"/>
    </source>
</evidence>
<comment type="caution">
    <text evidence="4">The sequence shown here is derived from an EMBL/GenBank/DDBJ whole genome shotgun (WGS) entry which is preliminary data.</text>
</comment>
<dbReference type="InterPro" id="IPR029044">
    <property type="entry name" value="Nucleotide-diphossugar_trans"/>
</dbReference>
<organism evidence="4 5">
    <name type="scientific">Burkholderia lata (strain ATCC 17760 / DSM 23089 / LMG 22485 / NCIMB 9086 / R18194 / 383)</name>
    <dbReference type="NCBI Taxonomy" id="482957"/>
    <lineage>
        <taxon>Bacteria</taxon>
        <taxon>Pseudomonadati</taxon>
        <taxon>Pseudomonadota</taxon>
        <taxon>Betaproteobacteria</taxon>
        <taxon>Burkholderiales</taxon>
        <taxon>Burkholderiaceae</taxon>
        <taxon>Burkholderia</taxon>
        <taxon>Burkholderia cepacia complex</taxon>
    </lineage>
</organism>
<feature type="coiled-coil region" evidence="1">
    <location>
        <begin position="461"/>
        <end position="488"/>
    </location>
</feature>
<dbReference type="AlphaFoldDB" id="A0A833PRE3"/>
<dbReference type="InterPro" id="IPR007345">
    <property type="entry name" value="Polysacch_pyruvyl_Trfase"/>
</dbReference>
<dbReference type="SUPFAM" id="SSF53448">
    <property type="entry name" value="Nucleotide-diphospho-sugar transferases"/>
    <property type="match status" value="1"/>
</dbReference>
<evidence type="ECO:0000259" key="3">
    <source>
        <dbReference type="Pfam" id="PF04230"/>
    </source>
</evidence>
<dbReference type="PANTHER" id="PTHR36836:SF1">
    <property type="entry name" value="COLANIC ACID BIOSYNTHESIS PROTEIN WCAK"/>
    <property type="match status" value="1"/>
</dbReference>
<accession>A0A833PRE3</accession>
<keyword evidence="1" id="KW-0175">Coiled coil</keyword>
<dbReference type="EMBL" id="WNDV01000014">
    <property type="protein sequence ID" value="KAF1035975.1"/>
    <property type="molecule type" value="Genomic_DNA"/>
</dbReference>
<dbReference type="PANTHER" id="PTHR36836">
    <property type="entry name" value="COLANIC ACID BIOSYNTHESIS PROTEIN WCAK"/>
    <property type="match status" value="1"/>
</dbReference>
<proteinExistence type="predicted"/>